<protein>
    <recommendedName>
        <fullName evidence="3">30S ribosomal protein S27e</fullName>
    </recommendedName>
</protein>
<dbReference type="OrthoDB" id="139439at2157"/>
<evidence type="ECO:0008006" key="3">
    <source>
        <dbReference type="Google" id="ProtNLM"/>
    </source>
</evidence>
<dbReference type="EMBL" id="FOUJ01000009">
    <property type="protein sequence ID" value="SFM94077.1"/>
    <property type="molecule type" value="Genomic_DNA"/>
</dbReference>
<dbReference type="STRING" id="487685.SAMN04488696_2949"/>
<keyword evidence="2" id="KW-1185">Reference proteome</keyword>
<organism evidence="1 2">
    <name type="scientific">Methanolobus profundi</name>
    <dbReference type="NCBI Taxonomy" id="487685"/>
    <lineage>
        <taxon>Archaea</taxon>
        <taxon>Methanobacteriati</taxon>
        <taxon>Methanobacteriota</taxon>
        <taxon>Stenosarchaea group</taxon>
        <taxon>Methanomicrobia</taxon>
        <taxon>Methanosarcinales</taxon>
        <taxon>Methanosarcinaceae</taxon>
        <taxon>Methanolobus</taxon>
    </lineage>
</organism>
<reference evidence="2" key="1">
    <citation type="submission" date="2016-10" db="EMBL/GenBank/DDBJ databases">
        <authorList>
            <person name="Varghese N."/>
            <person name="Submissions S."/>
        </authorList>
    </citation>
    <scope>NUCLEOTIDE SEQUENCE [LARGE SCALE GENOMIC DNA]</scope>
    <source>
        <strain evidence="2">Mob M</strain>
    </source>
</reference>
<evidence type="ECO:0000313" key="2">
    <source>
        <dbReference type="Proteomes" id="UP000198535"/>
    </source>
</evidence>
<proteinExistence type="predicted"/>
<dbReference type="AlphaFoldDB" id="A0A1I4UYI3"/>
<dbReference type="RefSeq" id="WP_177188104.1">
    <property type="nucleotide sequence ID" value="NZ_FOUJ01000009.1"/>
</dbReference>
<accession>A0A1I4UYI3</accession>
<gene>
    <name evidence="1" type="ORF">SAMN04488696_2949</name>
</gene>
<sequence length="58" mass="6527">MTFTPVSRLCINCKGRIFITEPVDEVTCPKCGEVMKVVMGTKIKLSRIPVAEKTDKKR</sequence>
<evidence type="ECO:0000313" key="1">
    <source>
        <dbReference type="EMBL" id="SFM94077.1"/>
    </source>
</evidence>
<name>A0A1I4UYI3_9EURY</name>
<dbReference type="Proteomes" id="UP000198535">
    <property type="component" value="Unassembled WGS sequence"/>
</dbReference>